<evidence type="ECO:0000256" key="2">
    <source>
        <dbReference type="SAM" id="MobiDB-lite"/>
    </source>
</evidence>
<dbReference type="AlphaFoldDB" id="A0AAN7TUV1"/>
<reference evidence="4 5" key="1">
    <citation type="submission" date="2023-11" db="EMBL/GenBank/DDBJ databases">
        <title>Dfirmibasis_genome.</title>
        <authorList>
            <person name="Edelbroek B."/>
            <person name="Kjellin J."/>
            <person name="Jerlstrom-Hultqvist J."/>
            <person name="Soderbom F."/>
        </authorList>
    </citation>
    <scope>NUCLEOTIDE SEQUENCE [LARGE SCALE GENOMIC DNA]</scope>
    <source>
        <strain evidence="4 5">TNS-C-14</strain>
    </source>
</reference>
<evidence type="ECO:0000313" key="5">
    <source>
        <dbReference type="Proteomes" id="UP001344447"/>
    </source>
</evidence>
<name>A0AAN7TUV1_9MYCE</name>
<dbReference type="InterPro" id="IPR050593">
    <property type="entry name" value="LovG"/>
</dbReference>
<keyword evidence="5" id="KW-1185">Reference proteome</keyword>
<dbReference type="SUPFAM" id="SSF53474">
    <property type="entry name" value="alpha/beta-Hydrolases"/>
    <property type="match status" value="1"/>
</dbReference>
<gene>
    <name evidence="4" type="ORF">RB653_006902</name>
</gene>
<feature type="domain" description="Serine hydrolase" evidence="3">
    <location>
        <begin position="11"/>
        <end position="153"/>
    </location>
</feature>
<accession>A0AAN7TUV1</accession>
<dbReference type="Proteomes" id="UP001344447">
    <property type="component" value="Unassembled WGS sequence"/>
</dbReference>
<dbReference type="Pfam" id="PF03959">
    <property type="entry name" value="FSH1"/>
    <property type="match status" value="2"/>
</dbReference>
<dbReference type="PANTHER" id="PTHR48070:SF6">
    <property type="entry name" value="ESTERASE OVCA2"/>
    <property type="match status" value="1"/>
</dbReference>
<dbReference type="Gene3D" id="3.40.50.1820">
    <property type="entry name" value="alpha/beta hydrolase"/>
    <property type="match status" value="1"/>
</dbReference>
<comment type="caution">
    <text evidence="4">The sequence shown here is derived from an EMBL/GenBank/DDBJ whole genome shotgun (WGS) entry which is preliminary data.</text>
</comment>
<keyword evidence="1" id="KW-0378">Hydrolase</keyword>
<feature type="region of interest" description="Disordered" evidence="2">
    <location>
        <begin position="150"/>
        <end position="171"/>
    </location>
</feature>
<protein>
    <recommendedName>
        <fullName evidence="3">Serine hydrolase domain-containing protein</fullName>
    </recommendedName>
</protein>
<evidence type="ECO:0000313" key="4">
    <source>
        <dbReference type="EMBL" id="KAK5575768.1"/>
    </source>
</evidence>
<feature type="compositionally biased region" description="Low complexity" evidence="2">
    <location>
        <begin position="212"/>
        <end position="222"/>
    </location>
</feature>
<dbReference type="PANTHER" id="PTHR48070">
    <property type="entry name" value="ESTERASE OVCA2"/>
    <property type="match status" value="1"/>
</dbReference>
<feature type="compositionally biased region" description="Low complexity" evidence="2">
    <location>
        <begin position="191"/>
        <end position="204"/>
    </location>
</feature>
<feature type="domain" description="Serine hydrolase" evidence="3">
    <location>
        <begin position="219"/>
        <end position="281"/>
    </location>
</feature>
<proteinExistence type="predicted"/>
<dbReference type="InterPro" id="IPR005645">
    <property type="entry name" value="FSH-like_dom"/>
</dbReference>
<sequence length="298" mass="32806">MAIGVEAPKKLLRVLCLHGYKQNAVAFRSKTAVLRKSLKDVAEFVYVDAPHMVDESKGSSSWWRASKDGKEYRGWEQTLDYLRSVFETQGPFDGVIGFSQGAVLASLICSISSLNNDNYNYNEDSNNNCFQIKFALLFSGFQSRATAHQSLYPTLPPPPPSSSSSSSSSTFKNGENSGCECCTVTQFEMEQTTTTPPSSHQPQQQSPPSPTPLSLTSSTSTTPTTSFYPLAKINTPSLHVWGKTDELVAASNCESLSHQFSNPECYVHEFGHLIPTSKADIQVYHNFLAKFLKDCALE</sequence>
<dbReference type="GO" id="GO:0005634">
    <property type="term" value="C:nucleus"/>
    <property type="evidence" value="ECO:0007669"/>
    <property type="project" value="TreeGrafter"/>
</dbReference>
<dbReference type="GO" id="GO:0005737">
    <property type="term" value="C:cytoplasm"/>
    <property type="evidence" value="ECO:0007669"/>
    <property type="project" value="TreeGrafter"/>
</dbReference>
<dbReference type="GO" id="GO:0016787">
    <property type="term" value="F:hydrolase activity"/>
    <property type="evidence" value="ECO:0007669"/>
    <property type="project" value="UniProtKB-KW"/>
</dbReference>
<dbReference type="InterPro" id="IPR029058">
    <property type="entry name" value="AB_hydrolase_fold"/>
</dbReference>
<evidence type="ECO:0000259" key="3">
    <source>
        <dbReference type="Pfam" id="PF03959"/>
    </source>
</evidence>
<feature type="region of interest" description="Disordered" evidence="2">
    <location>
        <begin position="190"/>
        <end position="222"/>
    </location>
</feature>
<organism evidence="4 5">
    <name type="scientific">Dictyostelium firmibasis</name>
    <dbReference type="NCBI Taxonomy" id="79012"/>
    <lineage>
        <taxon>Eukaryota</taxon>
        <taxon>Amoebozoa</taxon>
        <taxon>Evosea</taxon>
        <taxon>Eumycetozoa</taxon>
        <taxon>Dictyostelia</taxon>
        <taxon>Dictyosteliales</taxon>
        <taxon>Dictyosteliaceae</taxon>
        <taxon>Dictyostelium</taxon>
    </lineage>
</organism>
<dbReference type="EMBL" id="JAVFKY010000005">
    <property type="protein sequence ID" value="KAK5575768.1"/>
    <property type="molecule type" value="Genomic_DNA"/>
</dbReference>
<evidence type="ECO:0000256" key="1">
    <source>
        <dbReference type="ARBA" id="ARBA00022801"/>
    </source>
</evidence>